<evidence type="ECO:0000313" key="2">
    <source>
        <dbReference type="EMBL" id="RDH88596.1"/>
    </source>
</evidence>
<comment type="caution">
    <text evidence="2">The sequence shown here is derived from an EMBL/GenBank/DDBJ whole genome shotgun (WGS) entry which is preliminary data.</text>
</comment>
<evidence type="ECO:0008006" key="4">
    <source>
        <dbReference type="Google" id="ProtNLM"/>
    </source>
</evidence>
<accession>A0A370DUR8</accession>
<keyword evidence="1" id="KW-0732">Signal</keyword>
<dbReference type="EMBL" id="QFXE01000001">
    <property type="protein sequence ID" value="RDH88596.1"/>
    <property type="molecule type" value="Genomic_DNA"/>
</dbReference>
<feature type="chain" id="PRO_5017084544" description="Outer membrane beta-barrel protein" evidence="1">
    <location>
        <begin position="30"/>
        <end position="414"/>
    </location>
</feature>
<gene>
    <name evidence="2" type="ORF">DIZ78_01305</name>
</gene>
<sequence length="414" mass="46967">MNKRLFRANRVPWIRLSLLLCALSFRVYASEAPSMPKESDNLNLSFSLELEERYNDNIYADDSFAVSDWAAIIAPALSAEFDMDAARLSLDLGVESAFYRNNSLEDYTDGWLKFGALVAADSTTHLMLATGYHLKHEERTSPNDNRRTLSPIVYDIKDVSIGLLHQRGDYQLRAGVIQETWRYEDGASLEGPVYNGDRDRDIRSIALRLERRHKKDFSWFLQASGEQRIYQQVTDDAGLQRDSDGFRSAVGIHLKQGDTFDFEAYLGWLGQEYKDPEFSRLSAVDFALNLYWQPREKWQLSLSSDRTLNETTLIDASGYLETALDLDISYQLTSNTHLTLFSGLALFDYLDTTRKDKTNLAGVAASYQIGKYATLRTQADWSKNRTDGGGSPIGEVGSNDYTMKRILLSLNIIL</sequence>
<protein>
    <recommendedName>
        <fullName evidence="4">Outer membrane beta-barrel protein</fullName>
    </recommendedName>
</protein>
<dbReference type="Proteomes" id="UP000254771">
    <property type="component" value="Unassembled WGS sequence"/>
</dbReference>
<reference evidence="2 3" key="1">
    <citation type="journal article" date="2018" name="ISME J.">
        <title>Endosymbiont genomes yield clues of tubeworm success.</title>
        <authorList>
            <person name="Li Y."/>
            <person name="Liles M.R."/>
            <person name="Halanych K.M."/>
        </authorList>
    </citation>
    <scope>NUCLEOTIDE SEQUENCE [LARGE SCALE GENOMIC DNA]</scope>
    <source>
        <strain evidence="2">A1462</strain>
    </source>
</reference>
<dbReference type="AlphaFoldDB" id="A0A370DUR8"/>
<organism evidence="2 3">
    <name type="scientific">endosymbiont of Escarpia spicata</name>
    <dbReference type="NCBI Taxonomy" id="2200908"/>
    <lineage>
        <taxon>Bacteria</taxon>
        <taxon>Pseudomonadati</taxon>
        <taxon>Pseudomonadota</taxon>
        <taxon>Gammaproteobacteria</taxon>
        <taxon>sulfur-oxidizing symbionts</taxon>
    </lineage>
</organism>
<dbReference type="InterPro" id="IPR018759">
    <property type="entry name" value="BBP2_2"/>
</dbReference>
<feature type="signal peptide" evidence="1">
    <location>
        <begin position="1"/>
        <end position="29"/>
    </location>
</feature>
<evidence type="ECO:0000313" key="3">
    <source>
        <dbReference type="Proteomes" id="UP000254771"/>
    </source>
</evidence>
<keyword evidence="3" id="KW-1185">Reference proteome</keyword>
<proteinExistence type="predicted"/>
<name>A0A370DUR8_9GAMM</name>
<evidence type="ECO:0000256" key="1">
    <source>
        <dbReference type="SAM" id="SignalP"/>
    </source>
</evidence>
<dbReference type="Pfam" id="PF10082">
    <property type="entry name" value="BBP2_2"/>
    <property type="match status" value="1"/>
</dbReference>